<dbReference type="SUPFAM" id="SSF48208">
    <property type="entry name" value="Six-hairpin glycosidases"/>
    <property type="match status" value="2"/>
</dbReference>
<dbReference type="Proteomes" id="UP000263268">
    <property type="component" value="Unassembled WGS sequence"/>
</dbReference>
<dbReference type="GO" id="GO:0016757">
    <property type="term" value="F:glycosyltransferase activity"/>
    <property type="evidence" value="ECO:0007669"/>
    <property type="project" value="InterPro"/>
</dbReference>
<sequence>MKNHKILFVCSYPPRECGIATFSQDLIRTLKRCFGSNIEIEVCALENECCDANDYPEEVKYKIDAQELSSFFKVANKLNERDDIGMVCIQHEFGLFGGDYGGHLVAFLLKLDIPISCVFHTVLPYPDEKRTKIVQALGDLSEKLIVLTNKSAEILESDYHIDTNKIAVIPHGTHIVLWKEKQRLKNRYGFQNKNVLSTFGLLSENKNIETALRALPKILQKFPNTVYLVLGKTHPDIIKREGETYRNALLTIVDDLDIKDHVIFINEYLELSKLLEYLSLSDVYLFSSKDPNQAVSGTFAYAMSCGNPVISTPIPHSKECLDSSTGILLNDFEDPIEISKAVIDLLEQPLIATSMGKNAFLKMRAFSWENVAISYSDIFQDYLQHNNSLDFSLPPIKTDHIENMTTDFGMLQFSNFSVPDTSFGYTLDDNARALIAMLMYYKKKRNDKVLRLIEIYMDFIVFCQQDDGLFYNYVDYEKQFTNQNTEVNLEDSNGRAIWALGYVLSDTENLPKSLVTKAENCFKNVMQNVADFNSPRAIGFILKGLYYYQENKPKTQYNQLAETLAQELLRVFNITSDKKWEWFEDYLTYANSILPEALLYAWLITKNKKYKDVAETTFDFLLSQYFMKGQIKVISNDGWFHKRNKRTFHGEQPIEVAYTILSLDLFYRVTHKKKYAKQLHTAFSWFLGNNHLKQIMYNPVNGACYDGLEKENININQGAESSLCYVMARLVVEGYPLEVGLKENKLDLSLKMDSASKRGKKIIQEKCIGKSLKIERNVLNS</sequence>
<name>A0A3D6BPP7_9FLAO</name>
<evidence type="ECO:0000313" key="3">
    <source>
        <dbReference type="Proteomes" id="UP000263268"/>
    </source>
</evidence>
<dbReference type="Pfam" id="PF00534">
    <property type="entry name" value="Glycos_transf_1"/>
    <property type="match status" value="1"/>
</dbReference>
<gene>
    <name evidence="2" type="ORF">DHV22_05850</name>
</gene>
<keyword evidence="2" id="KW-0808">Transferase</keyword>
<dbReference type="SUPFAM" id="SSF53756">
    <property type="entry name" value="UDP-Glycosyltransferase/glycogen phosphorylase"/>
    <property type="match status" value="1"/>
</dbReference>
<dbReference type="PANTHER" id="PTHR12526">
    <property type="entry name" value="GLYCOSYLTRANSFERASE"/>
    <property type="match status" value="1"/>
</dbReference>
<dbReference type="GO" id="GO:0005975">
    <property type="term" value="P:carbohydrate metabolic process"/>
    <property type="evidence" value="ECO:0007669"/>
    <property type="project" value="InterPro"/>
</dbReference>
<proteinExistence type="predicted"/>
<dbReference type="InterPro" id="IPR008928">
    <property type="entry name" value="6-hairpin_glycosidase_sf"/>
</dbReference>
<comment type="caution">
    <text evidence="2">The sequence shown here is derived from an EMBL/GenBank/DDBJ whole genome shotgun (WGS) entry which is preliminary data.</text>
</comment>
<feature type="domain" description="Glycosyl transferase family 1" evidence="1">
    <location>
        <begin position="183"/>
        <end position="359"/>
    </location>
</feature>
<accession>A0A3D6BPP7</accession>
<dbReference type="Gene3D" id="3.40.50.2000">
    <property type="entry name" value="Glycogen Phosphorylase B"/>
    <property type="match status" value="2"/>
</dbReference>
<dbReference type="AlphaFoldDB" id="A0A3D6BPP7"/>
<protein>
    <submittedName>
        <fullName evidence="2">Glycosyl transferase family 1</fullName>
    </submittedName>
</protein>
<dbReference type="InterPro" id="IPR001296">
    <property type="entry name" value="Glyco_trans_1"/>
</dbReference>
<dbReference type="Gene3D" id="1.50.10.20">
    <property type="match status" value="1"/>
</dbReference>
<organism evidence="2 3">
    <name type="scientific">Xanthomarina gelatinilytica</name>
    <dbReference type="NCBI Taxonomy" id="1137281"/>
    <lineage>
        <taxon>Bacteria</taxon>
        <taxon>Pseudomonadati</taxon>
        <taxon>Bacteroidota</taxon>
        <taxon>Flavobacteriia</taxon>
        <taxon>Flavobacteriales</taxon>
        <taxon>Flavobacteriaceae</taxon>
        <taxon>Xanthomarina</taxon>
    </lineage>
</organism>
<dbReference type="EMBL" id="DPRK01000099">
    <property type="protein sequence ID" value="HCY81153.1"/>
    <property type="molecule type" value="Genomic_DNA"/>
</dbReference>
<dbReference type="PANTHER" id="PTHR12526:SF572">
    <property type="entry name" value="BLL5144 PROTEIN"/>
    <property type="match status" value="1"/>
</dbReference>
<evidence type="ECO:0000259" key="1">
    <source>
        <dbReference type="Pfam" id="PF00534"/>
    </source>
</evidence>
<reference evidence="2 3" key="1">
    <citation type="journal article" date="2018" name="Nat. Biotechnol.">
        <title>A standardized bacterial taxonomy based on genome phylogeny substantially revises the tree of life.</title>
        <authorList>
            <person name="Parks D.H."/>
            <person name="Chuvochina M."/>
            <person name="Waite D.W."/>
            <person name="Rinke C."/>
            <person name="Skarshewski A."/>
            <person name="Chaumeil P.A."/>
            <person name="Hugenholtz P."/>
        </authorList>
    </citation>
    <scope>NUCLEOTIDE SEQUENCE [LARGE SCALE GENOMIC DNA]</scope>
    <source>
        <strain evidence="2">UBA10227</strain>
    </source>
</reference>
<evidence type="ECO:0000313" key="2">
    <source>
        <dbReference type="EMBL" id="HCY81153.1"/>
    </source>
</evidence>